<dbReference type="PRINTS" id="PR01506">
    <property type="entry name" value="TATBPROTEIN"/>
</dbReference>
<dbReference type="InterPro" id="IPR018448">
    <property type="entry name" value="TatB"/>
</dbReference>
<comment type="similarity">
    <text evidence="9">Belongs to the TatB family.</text>
</comment>
<name>A0A540VHB2_9CHLR</name>
<evidence type="ECO:0000256" key="9">
    <source>
        <dbReference type="HAMAP-Rule" id="MF_00237"/>
    </source>
</evidence>
<keyword evidence="8 9" id="KW-0472">Membrane</keyword>
<feature type="compositionally biased region" description="Low complexity" evidence="10">
    <location>
        <begin position="314"/>
        <end position="330"/>
    </location>
</feature>
<dbReference type="InterPro" id="IPR003369">
    <property type="entry name" value="TatA/B/E"/>
</dbReference>
<gene>
    <name evidence="12" type="primary">tatB</name>
    <name evidence="12" type="ORF">FKZ61_08725</name>
</gene>
<evidence type="ECO:0000256" key="5">
    <source>
        <dbReference type="ARBA" id="ARBA00022927"/>
    </source>
</evidence>
<feature type="compositionally biased region" description="Pro residues" evidence="10">
    <location>
        <begin position="303"/>
        <end position="313"/>
    </location>
</feature>
<evidence type="ECO:0000256" key="1">
    <source>
        <dbReference type="ARBA" id="ARBA00004167"/>
    </source>
</evidence>
<protein>
    <recommendedName>
        <fullName evidence="9">Sec-independent protein translocase protein TatB homolog</fullName>
    </recommendedName>
</protein>
<dbReference type="GO" id="GO:0008320">
    <property type="term" value="F:protein transmembrane transporter activity"/>
    <property type="evidence" value="ECO:0007669"/>
    <property type="project" value="UniProtKB-UniRule"/>
</dbReference>
<proteinExistence type="inferred from homology"/>
<keyword evidence="3 9" id="KW-1003">Cell membrane</keyword>
<evidence type="ECO:0000256" key="2">
    <source>
        <dbReference type="ARBA" id="ARBA00022448"/>
    </source>
</evidence>
<evidence type="ECO:0000256" key="8">
    <source>
        <dbReference type="ARBA" id="ARBA00023136"/>
    </source>
</evidence>
<reference evidence="12 13" key="1">
    <citation type="submission" date="2019-06" db="EMBL/GenBank/DDBJ databases">
        <title>Genome sequence of Litorilinea aerophila BAA-2444.</title>
        <authorList>
            <person name="Maclea K.S."/>
            <person name="Maurais E.G."/>
            <person name="Iannazzi L.C."/>
        </authorList>
    </citation>
    <scope>NUCLEOTIDE SEQUENCE [LARGE SCALE GENOMIC DNA]</scope>
    <source>
        <strain evidence="12 13">ATCC BAA-2444</strain>
    </source>
</reference>
<dbReference type="GO" id="GO:0033281">
    <property type="term" value="C:TAT protein transport complex"/>
    <property type="evidence" value="ECO:0007669"/>
    <property type="project" value="UniProtKB-UniRule"/>
</dbReference>
<evidence type="ECO:0000256" key="3">
    <source>
        <dbReference type="ARBA" id="ARBA00022475"/>
    </source>
</evidence>
<feature type="compositionally biased region" description="Acidic residues" evidence="10">
    <location>
        <begin position="331"/>
        <end position="341"/>
    </location>
</feature>
<dbReference type="InParanoid" id="A0A540VHB2"/>
<dbReference type="NCBIfam" id="TIGR01410">
    <property type="entry name" value="tatB"/>
    <property type="match status" value="1"/>
</dbReference>
<evidence type="ECO:0000256" key="7">
    <source>
        <dbReference type="ARBA" id="ARBA00023010"/>
    </source>
</evidence>
<dbReference type="EMBL" id="VIGC01000009">
    <property type="protein sequence ID" value="TQE96158.1"/>
    <property type="molecule type" value="Genomic_DNA"/>
</dbReference>
<evidence type="ECO:0000256" key="10">
    <source>
        <dbReference type="SAM" id="MobiDB-lite"/>
    </source>
</evidence>
<feature type="compositionally biased region" description="Polar residues" evidence="10">
    <location>
        <begin position="166"/>
        <end position="178"/>
    </location>
</feature>
<keyword evidence="13" id="KW-1185">Reference proteome</keyword>
<feature type="region of interest" description="Disordered" evidence="10">
    <location>
        <begin position="78"/>
        <end position="369"/>
    </location>
</feature>
<feature type="compositionally biased region" description="Low complexity" evidence="10">
    <location>
        <begin position="109"/>
        <end position="137"/>
    </location>
</feature>
<keyword evidence="4 9" id="KW-0812">Transmembrane</keyword>
<dbReference type="GO" id="GO:0043953">
    <property type="term" value="P:protein transport by the Tat complex"/>
    <property type="evidence" value="ECO:0007669"/>
    <property type="project" value="UniProtKB-UniRule"/>
</dbReference>
<evidence type="ECO:0000256" key="6">
    <source>
        <dbReference type="ARBA" id="ARBA00022989"/>
    </source>
</evidence>
<dbReference type="RefSeq" id="WP_141609711.1">
    <property type="nucleotide sequence ID" value="NZ_VIGC02000009.1"/>
</dbReference>
<dbReference type="OrthoDB" id="9816005at2"/>
<keyword evidence="5 9" id="KW-0653">Protein transport</keyword>
<comment type="subcellular location">
    <subcellularLocation>
        <location evidence="9">Cell membrane</location>
        <topology evidence="9">Single-pass membrane protein</topology>
    </subcellularLocation>
    <subcellularLocation>
        <location evidence="1">Membrane</location>
        <topology evidence="1">Single-pass membrane protein</topology>
    </subcellularLocation>
</comment>
<evidence type="ECO:0000256" key="11">
    <source>
        <dbReference type="SAM" id="Phobius"/>
    </source>
</evidence>
<comment type="caution">
    <text evidence="12">The sequence shown here is derived from an EMBL/GenBank/DDBJ whole genome shotgun (WGS) entry which is preliminary data.</text>
</comment>
<organism evidence="12 13">
    <name type="scientific">Litorilinea aerophila</name>
    <dbReference type="NCBI Taxonomy" id="1204385"/>
    <lineage>
        <taxon>Bacteria</taxon>
        <taxon>Bacillati</taxon>
        <taxon>Chloroflexota</taxon>
        <taxon>Caldilineae</taxon>
        <taxon>Caldilineales</taxon>
        <taxon>Caldilineaceae</taxon>
        <taxon>Litorilinea</taxon>
    </lineage>
</organism>
<evidence type="ECO:0000313" key="12">
    <source>
        <dbReference type="EMBL" id="TQE96158.1"/>
    </source>
</evidence>
<feature type="compositionally biased region" description="Low complexity" evidence="10">
    <location>
        <begin position="185"/>
        <end position="201"/>
    </location>
</feature>
<evidence type="ECO:0000313" key="13">
    <source>
        <dbReference type="Proteomes" id="UP000317371"/>
    </source>
</evidence>
<feature type="compositionally biased region" description="Low complexity" evidence="10">
    <location>
        <begin position="278"/>
        <end position="302"/>
    </location>
</feature>
<dbReference type="Proteomes" id="UP000317371">
    <property type="component" value="Unassembled WGS sequence"/>
</dbReference>
<dbReference type="AlphaFoldDB" id="A0A540VHB2"/>
<dbReference type="HAMAP" id="MF_00237">
    <property type="entry name" value="TatB"/>
    <property type="match status" value="1"/>
</dbReference>
<feature type="transmembrane region" description="Helical" evidence="11">
    <location>
        <begin position="6"/>
        <end position="23"/>
    </location>
</feature>
<accession>A0A540VHB2</accession>
<evidence type="ECO:0000256" key="4">
    <source>
        <dbReference type="ARBA" id="ARBA00022692"/>
    </source>
</evidence>
<sequence length="369" mass="37181">MDSFFGIGITELFFIAILALIFLGPERLPGTIREVMKWLRYIRNLSQELSSQFSEEFKALEDINPQRILKELGDQLEADAEVQKGQPKGAQKEAGQGSTKAAPKDKPVPAGKASTAAGAKATPATGAKAGTAATAGSQGSVSPAVDGKANGRGDGTPAAASKKDVNQTGANQTGANQNVKKDGEAAPAEAASAPASEARPATDQPKKEGDLAAPVAQEMPPVATDQPQADPAIQARAEAGEEPVNASDAPSAAGEPTAASADNRILPPELERGMAAQASSPEVAPDPEAAPAEEAPAPAADGPEPPEPAPAGQPQPTAETKSPSPSAESDPSAEVEAEAEPDVVAPKRPAAGTPSISVNGKSGQAEVEG</sequence>
<keyword evidence="2 9" id="KW-0813">Transport</keyword>
<dbReference type="Pfam" id="PF02416">
    <property type="entry name" value="TatA_B_E"/>
    <property type="match status" value="1"/>
</dbReference>
<dbReference type="Gene3D" id="1.20.5.3310">
    <property type="match status" value="1"/>
</dbReference>
<keyword evidence="7 9" id="KW-0811">Translocation</keyword>
<keyword evidence="6 9" id="KW-1133">Transmembrane helix</keyword>